<dbReference type="Gene3D" id="3.30.565.10">
    <property type="entry name" value="Histidine kinase-like ATPase, C-terminal domain"/>
    <property type="match status" value="1"/>
</dbReference>
<dbReference type="PANTHER" id="PTHR43395">
    <property type="entry name" value="SENSOR HISTIDINE KINASE CHEA"/>
    <property type="match status" value="1"/>
</dbReference>
<evidence type="ECO:0000256" key="7">
    <source>
        <dbReference type="ARBA" id="ARBA00022741"/>
    </source>
</evidence>
<dbReference type="InterPro" id="IPR004105">
    <property type="entry name" value="CheA-like_dim"/>
</dbReference>
<dbReference type="PANTHER" id="PTHR43395:SF10">
    <property type="entry name" value="CHEMOTAXIS PROTEIN CHEA"/>
    <property type="match status" value="1"/>
</dbReference>
<keyword evidence="6" id="KW-0808">Transferase</keyword>
<dbReference type="Proteomes" id="UP000663570">
    <property type="component" value="Chromosome"/>
</dbReference>
<dbReference type="Gene3D" id="1.20.120.160">
    <property type="entry name" value="HPT domain"/>
    <property type="match status" value="1"/>
</dbReference>
<dbReference type="PRINTS" id="PR00344">
    <property type="entry name" value="BCTRLSENSOR"/>
</dbReference>
<dbReference type="Gene3D" id="1.10.287.560">
    <property type="entry name" value="Histidine kinase CheA-like, homodimeric domain"/>
    <property type="match status" value="1"/>
</dbReference>
<dbReference type="InterPro" id="IPR005467">
    <property type="entry name" value="His_kinase_dom"/>
</dbReference>
<dbReference type="InterPro" id="IPR002545">
    <property type="entry name" value="CheW-lke_dom"/>
</dbReference>
<evidence type="ECO:0000256" key="11">
    <source>
        <dbReference type="ARBA" id="ARBA00035100"/>
    </source>
</evidence>
<evidence type="ECO:0000259" key="14">
    <source>
        <dbReference type="PROSITE" id="PS50851"/>
    </source>
</evidence>
<dbReference type="InterPro" id="IPR036097">
    <property type="entry name" value="HisK_dim/P_sf"/>
</dbReference>
<dbReference type="CDD" id="cd00088">
    <property type="entry name" value="HPT"/>
    <property type="match status" value="1"/>
</dbReference>
<dbReference type="SMART" id="SM00387">
    <property type="entry name" value="HATPase_c"/>
    <property type="match status" value="1"/>
</dbReference>
<evidence type="ECO:0000256" key="9">
    <source>
        <dbReference type="ARBA" id="ARBA00022840"/>
    </source>
</evidence>
<dbReference type="InterPro" id="IPR036890">
    <property type="entry name" value="HATPase_C_sf"/>
</dbReference>
<dbReference type="InterPro" id="IPR036061">
    <property type="entry name" value="CheW-like_dom_sf"/>
</dbReference>
<dbReference type="SMART" id="SM00073">
    <property type="entry name" value="HPT"/>
    <property type="match status" value="1"/>
</dbReference>
<dbReference type="Pfam" id="PF02895">
    <property type="entry name" value="H-kinase_dim"/>
    <property type="match status" value="1"/>
</dbReference>
<reference evidence="16 17" key="1">
    <citation type="submission" date="2021-02" db="EMBL/GenBank/DDBJ databases">
        <title>Niveibacterium changnyeongensis HC41.</title>
        <authorList>
            <person name="Kang M."/>
        </authorList>
    </citation>
    <scope>NUCLEOTIDE SEQUENCE [LARGE SCALE GENOMIC DNA]</scope>
    <source>
        <strain evidence="16 17">HC41</strain>
    </source>
</reference>
<feature type="domain" description="Histidine kinase" evidence="13">
    <location>
        <begin position="373"/>
        <end position="580"/>
    </location>
</feature>
<dbReference type="SMART" id="SM00260">
    <property type="entry name" value="CheW"/>
    <property type="match status" value="1"/>
</dbReference>
<feature type="domain" description="CheW-like" evidence="14">
    <location>
        <begin position="582"/>
        <end position="761"/>
    </location>
</feature>
<evidence type="ECO:0000256" key="2">
    <source>
        <dbReference type="ARBA" id="ARBA00012438"/>
    </source>
</evidence>
<dbReference type="PROSITE" id="PS50894">
    <property type="entry name" value="HPT"/>
    <property type="match status" value="1"/>
</dbReference>
<evidence type="ECO:0000256" key="8">
    <source>
        <dbReference type="ARBA" id="ARBA00022777"/>
    </source>
</evidence>
<evidence type="ECO:0000313" key="16">
    <source>
        <dbReference type="EMBL" id="QSI77264.1"/>
    </source>
</evidence>
<dbReference type="InterPro" id="IPR004358">
    <property type="entry name" value="Sig_transdc_His_kin-like_C"/>
</dbReference>
<dbReference type="RefSeq" id="WP_206254763.1">
    <property type="nucleotide sequence ID" value="NZ_CP071060.1"/>
</dbReference>
<feature type="domain" description="HPt" evidence="15">
    <location>
        <begin position="1"/>
        <end position="103"/>
    </location>
</feature>
<keyword evidence="9" id="KW-0067">ATP-binding</keyword>
<dbReference type="SUPFAM" id="SSF47384">
    <property type="entry name" value="Homodimeric domain of signal transducing histidine kinase"/>
    <property type="match status" value="1"/>
</dbReference>
<evidence type="ECO:0000256" key="3">
    <source>
        <dbReference type="ARBA" id="ARBA00021495"/>
    </source>
</evidence>
<evidence type="ECO:0000256" key="12">
    <source>
        <dbReference type="PROSITE-ProRule" id="PRU00110"/>
    </source>
</evidence>
<keyword evidence="8" id="KW-0418">Kinase</keyword>
<feature type="modified residue" description="Phosphohistidine" evidence="12">
    <location>
        <position position="46"/>
    </location>
</feature>
<dbReference type="PROSITE" id="PS50851">
    <property type="entry name" value="CHEW"/>
    <property type="match status" value="1"/>
</dbReference>
<name>A0ABX7M778_9RHOO</name>
<comment type="catalytic activity">
    <reaction evidence="1">
        <text>ATP + protein L-histidine = ADP + protein N-phospho-L-histidine.</text>
        <dbReference type="EC" id="2.7.13.3"/>
    </reaction>
</comment>
<evidence type="ECO:0000256" key="1">
    <source>
        <dbReference type="ARBA" id="ARBA00000085"/>
    </source>
</evidence>
<dbReference type="SUPFAM" id="SSF50341">
    <property type="entry name" value="CheW-like"/>
    <property type="match status" value="2"/>
</dbReference>
<evidence type="ECO:0000313" key="17">
    <source>
        <dbReference type="Proteomes" id="UP000663570"/>
    </source>
</evidence>
<accession>A0ABX7M778</accession>
<organism evidence="16 17">
    <name type="scientific">Niveibacterium microcysteis</name>
    <dbReference type="NCBI Taxonomy" id="2811415"/>
    <lineage>
        <taxon>Bacteria</taxon>
        <taxon>Pseudomonadati</taxon>
        <taxon>Pseudomonadota</taxon>
        <taxon>Betaproteobacteria</taxon>
        <taxon>Rhodocyclales</taxon>
        <taxon>Rhodocyclaceae</taxon>
        <taxon>Niveibacterium</taxon>
    </lineage>
</organism>
<dbReference type="Pfam" id="PF01627">
    <property type="entry name" value="Hpt"/>
    <property type="match status" value="1"/>
</dbReference>
<dbReference type="PROSITE" id="PS50109">
    <property type="entry name" value="HIS_KIN"/>
    <property type="match status" value="1"/>
</dbReference>
<dbReference type="InterPro" id="IPR003594">
    <property type="entry name" value="HATPase_dom"/>
</dbReference>
<protein>
    <recommendedName>
        <fullName evidence="3">Chemotaxis protein CheA</fullName>
        <ecNumber evidence="2">2.7.13.3</ecNumber>
    </recommendedName>
</protein>
<dbReference type="SUPFAM" id="SSF47226">
    <property type="entry name" value="Histidine-containing phosphotransfer domain, HPT domain"/>
    <property type="match status" value="1"/>
</dbReference>
<evidence type="ECO:0000256" key="4">
    <source>
        <dbReference type="ARBA" id="ARBA00022500"/>
    </source>
</evidence>
<dbReference type="InterPro" id="IPR008207">
    <property type="entry name" value="Sig_transdc_His_kin_Hpt_dom"/>
</dbReference>
<dbReference type="SUPFAM" id="SSF55874">
    <property type="entry name" value="ATPase domain of HSP90 chaperone/DNA topoisomerase II/histidine kinase"/>
    <property type="match status" value="1"/>
</dbReference>
<dbReference type="InterPro" id="IPR036641">
    <property type="entry name" value="HPT_dom_sf"/>
</dbReference>
<dbReference type="CDD" id="cd16916">
    <property type="entry name" value="HATPase_CheA-like"/>
    <property type="match status" value="1"/>
</dbReference>
<gene>
    <name evidence="16" type="ORF">JY500_01015</name>
</gene>
<dbReference type="Pfam" id="PF02518">
    <property type="entry name" value="HATPase_c"/>
    <property type="match status" value="1"/>
</dbReference>
<evidence type="ECO:0000259" key="15">
    <source>
        <dbReference type="PROSITE" id="PS50894"/>
    </source>
</evidence>
<dbReference type="InterPro" id="IPR051315">
    <property type="entry name" value="Bact_Chemotaxis_CheA"/>
</dbReference>
<keyword evidence="5 12" id="KW-0597">Phosphoprotein</keyword>
<keyword evidence="17" id="KW-1185">Reference proteome</keyword>
<dbReference type="InterPro" id="IPR037006">
    <property type="entry name" value="CheA-like_homodim_sf"/>
</dbReference>
<keyword evidence="10" id="KW-0902">Two-component regulatory system</keyword>
<dbReference type="EMBL" id="CP071060">
    <property type="protein sequence ID" value="QSI77264.1"/>
    <property type="molecule type" value="Genomic_DNA"/>
</dbReference>
<evidence type="ECO:0000256" key="5">
    <source>
        <dbReference type="ARBA" id="ARBA00022553"/>
    </source>
</evidence>
<evidence type="ECO:0000256" key="6">
    <source>
        <dbReference type="ARBA" id="ARBA00022679"/>
    </source>
</evidence>
<dbReference type="Pfam" id="PF01584">
    <property type="entry name" value="CheW"/>
    <property type="match status" value="2"/>
</dbReference>
<keyword evidence="7" id="KW-0547">Nucleotide-binding</keyword>
<dbReference type="SMART" id="SM01231">
    <property type="entry name" value="H-kinase_dim"/>
    <property type="match status" value="1"/>
</dbReference>
<proteinExistence type="predicted"/>
<comment type="function">
    <text evidence="11">Involved in the transmission of sensory signals from the chemoreceptors to the flagellar motors. CheA is autophosphorylated; it can transfer its phosphate group to either CheB or CheY.</text>
</comment>
<sequence>MNLDDALQIFIIEARELLEEMEEALLRVEQAPDDAETINAIFRAAHTIKGSAGLFGLDHIVAFTHIAESVLVRVRNGELKIDSPLVATFLAVRDHIGSLINLVAQGGEPDENTRHTAELLTERLRAYVGTSLPATIQAAAPSPAVRTAETPQEGGVGTDHWHLSLRFNATVLQSGLDPLAMIRYLTSFGEIAHIITLADLVPPLSALDPEASYLGYEIRFRTDADKAKIESAFEFVRDEAQISILPPHSKVADYLRLIEEMPDEDLKLGEILVKCGTLTESELAAALNRQAGNDTAQAPRIGEVLVDQKVVQPKVVEAALDKQKQAKERSGGEAGLIRVNADKLDEHINLIGELIIASAGASLLAQQHGLPNLLEAAARLSRLVEEVRDSALTLRMVQIGATFNRFNRVVRDVSADLGKDIRLEISGAETELDKTVVEKIGDPLTHLVRNSMDHGIEHAELRIARGKPAYGTLRLNAYHDSGSIVIEVSDDGGGLNRERILAKARERGLVKSDQHLSDQDIYSLIFEPGFSTADQVSNLSGRGVGMDVVRKNINALRGAVEIESSEGQGTTTRIRLPLTLAIIDGFLVGVGRSTYVVPLDMVVECVELTADESQAAHGSDYLNLRGEVLPFIRLRQLFNVKDSEAEMLEADDDADELEASDSPVSSGTALLTREGAAALASDPELAFLLHPVKRENVVVVQYAGHRAGLVVDRLMGEFQTVIRPLGAVFGGLDGISGFTILGDGNVAMILDVPGLVRRLARHEPNRKLQITAAAAASE</sequence>
<evidence type="ECO:0000259" key="13">
    <source>
        <dbReference type="PROSITE" id="PS50109"/>
    </source>
</evidence>
<dbReference type="Gene3D" id="2.40.50.180">
    <property type="entry name" value="CheA-289, Domain 4"/>
    <property type="match status" value="1"/>
</dbReference>
<dbReference type="EC" id="2.7.13.3" evidence="2"/>
<evidence type="ECO:0000256" key="10">
    <source>
        <dbReference type="ARBA" id="ARBA00023012"/>
    </source>
</evidence>
<dbReference type="Gene3D" id="2.30.30.40">
    <property type="entry name" value="SH3 Domains"/>
    <property type="match status" value="1"/>
</dbReference>
<keyword evidence="4" id="KW-0145">Chemotaxis</keyword>